<dbReference type="PROSITE" id="PS00687">
    <property type="entry name" value="ALDEHYDE_DEHYDR_GLU"/>
    <property type="match status" value="1"/>
</dbReference>
<reference evidence="8 9" key="1">
    <citation type="submission" date="2017-05" db="EMBL/GenBank/DDBJ databases">
        <title>Draft genome sequence of Elsinoe australis.</title>
        <authorList>
            <person name="Cheng Q."/>
        </authorList>
    </citation>
    <scope>NUCLEOTIDE SEQUENCE [LARGE SCALE GENOMIC DNA]</scope>
    <source>
        <strain evidence="8 9">NL1</strain>
    </source>
</reference>
<name>A0A2P7Z1L7_9PEZI</name>
<dbReference type="InterPro" id="IPR016162">
    <property type="entry name" value="Ald_DH_N"/>
</dbReference>
<protein>
    <recommendedName>
        <fullName evidence="3">aldehyde dehydrogenase (NAD(+))</fullName>
        <ecNumber evidence="3">1.2.1.3</ecNumber>
    </recommendedName>
</protein>
<dbReference type="Pfam" id="PF00171">
    <property type="entry name" value="Aldedh"/>
    <property type="match status" value="1"/>
</dbReference>
<evidence type="ECO:0000256" key="1">
    <source>
        <dbReference type="ARBA" id="ARBA00009986"/>
    </source>
</evidence>
<evidence type="ECO:0000256" key="6">
    <source>
        <dbReference type="RuleBase" id="RU003345"/>
    </source>
</evidence>
<dbReference type="SUPFAM" id="SSF53720">
    <property type="entry name" value="ALDH-like"/>
    <property type="match status" value="1"/>
</dbReference>
<evidence type="ECO:0000256" key="5">
    <source>
        <dbReference type="PROSITE-ProRule" id="PRU10007"/>
    </source>
</evidence>
<keyword evidence="9" id="KW-1185">Reference proteome</keyword>
<dbReference type="InterPro" id="IPR016161">
    <property type="entry name" value="Ald_DH/histidinol_DH"/>
</dbReference>
<dbReference type="FunFam" id="3.40.309.10:FF:000012">
    <property type="entry name" value="Betaine aldehyde dehydrogenase"/>
    <property type="match status" value="1"/>
</dbReference>
<evidence type="ECO:0000259" key="7">
    <source>
        <dbReference type="Pfam" id="PF00171"/>
    </source>
</evidence>
<evidence type="ECO:0000313" key="9">
    <source>
        <dbReference type="Proteomes" id="UP000243723"/>
    </source>
</evidence>
<dbReference type="Proteomes" id="UP000243723">
    <property type="component" value="Unassembled WGS sequence"/>
</dbReference>
<dbReference type="EC" id="1.2.1.3" evidence="3"/>
<dbReference type="InterPro" id="IPR015590">
    <property type="entry name" value="Aldehyde_DH_dom"/>
</dbReference>
<organism evidence="8 9">
    <name type="scientific">Elsinoe australis</name>
    <dbReference type="NCBI Taxonomy" id="40998"/>
    <lineage>
        <taxon>Eukaryota</taxon>
        <taxon>Fungi</taxon>
        <taxon>Dikarya</taxon>
        <taxon>Ascomycota</taxon>
        <taxon>Pezizomycotina</taxon>
        <taxon>Dothideomycetes</taxon>
        <taxon>Dothideomycetidae</taxon>
        <taxon>Myriangiales</taxon>
        <taxon>Elsinoaceae</taxon>
        <taxon>Elsinoe</taxon>
    </lineage>
</organism>
<comment type="caution">
    <text evidence="8">The sequence shown here is derived from an EMBL/GenBank/DDBJ whole genome shotgun (WGS) entry which is preliminary data.</text>
</comment>
<dbReference type="Gene3D" id="3.40.309.10">
    <property type="entry name" value="Aldehyde Dehydrogenase, Chain A, domain 2"/>
    <property type="match status" value="1"/>
</dbReference>
<feature type="domain" description="Aldehyde dehydrogenase" evidence="7">
    <location>
        <begin position="38"/>
        <end position="494"/>
    </location>
</feature>
<dbReference type="AlphaFoldDB" id="A0A2P7Z1L7"/>
<proteinExistence type="inferred from homology"/>
<sequence>MATPAEPAAPLKGLESAHVGKPSKIETRLFINGEFRDASDGKTFKVINPATLEVTAEVAEATVDDTNEAVAAAKAAFPKWSALSPDERGKPMAKMAQLLQEHGATFAYLEAVSMGKPVSQYFDLQFALGFWDFYSKAGWIGQGKTSVNTPGLFGMTLRQPYGVTAGIIPWNAPMIFLSWKAAAALAAGNTVVIKSSEKAPLTSAFFATLINEAGFPPGVLNILSGHGTPCGATLSEHMDVRAISFTGSGRTGRLIQQAAAKSNLKHVVLELGGKSPLVVLDDCDLQQAINDAVFSIQVMSGQACMASSRVYVQDTIAEKFIEGYKAAMSSFKAGDPLDANTMHGPQADQIQYDTVERYIKLGKESGAEVLLGGGKYEGKGHYVLPTIFKGMPEDARMMREEVFGTVVNISTFKTDEEVLEKANNTEYGLYASVYTKNIDRALKFAKGMEAGTVGVNVTSPNIAKDLPFGGYKTSGVGREGLQESLDHYLETKTVLIKTG</sequence>
<evidence type="ECO:0000256" key="3">
    <source>
        <dbReference type="ARBA" id="ARBA00024226"/>
    </source>
</evidence>
<comment type="similarity">
    <text evidence="1 6">Belongs to the aldehyde dehydrogenase family.</text>
</comment>
<evidence type="ECO:0000256" key="4">
    <source>
        <dbReference type="ARBA" id="ARBA00049194"/>
    </source>
</evidence>
<evidence type="ECO:0000313" key="8">
    <source>
        <dbReference type="EMBL" id="PSK42107.1"/>
    </source>
</evidence>
<dbReference type="STRING" id="40998.A0A2P7Z1L7"/>
<dbReference type="InterPro" id="IPR029510">
    <property type="entry name" value="Ald_DH_CS_GLU"/>
</dbReference>
<dbReference type="OrthoDB" id="310895at2759"/>
<dbReference type="PANTHER" id="PTHR11699">
    <property type="entry name" value="ALDEHYDE DEHYDROGENASE-RELATED"/>
    <property type="match status" value="1"/>
</dbReference>
<dbReference type="FunFam" id="3.40.605.10:FF:000001">
    <property type="entry name" value="Aldehyde dehydrogenase 1"/>
    <property type="match status" value="1"/>
</dbReference>
<evidence type="ECO:0000256" key="2">
    <source>
        <dbReference type="ARBA" id="ARBA00023002"/>
    </source>
</evidence>
<accession>A0A2P7Z1L7</accession>
<dbReference type="InterPro" id="IPR016163">
    <property type="entry name" value="Ald_DH_C"/>
</dbReference>
<dbReference type="Gene3D" id="3.40.605.10">
    <property type="entry name" value="Aldehyde Dehydrogenase, Chain A, domain 1"/>
    <property type="match status" value="1"/>
</dbReference>
<gene>
    <name evidence="8" type="ORF">B9Z65_4021</name>
</gene>
<feature type="active site" evidence="5">
    <location>
        <position position="270"/>
    </location>
</feature>
<keyword evidence="2 6" id="KW-0560">Oxidoreductase</keyword>
<dbReference type="GO" id="GO:0004029">
    <property type="term" value="F:aldehyde dehydrogenase (NAD+) activity"/>
    <property type="evidence" value="ECO:0007669"/>
    <property type="project" value="UniProtKB-EC"/>
</dbReference>
<dbReference type="EMBL" id="NHZQ01000335">
    <property type="protein sequence ID" value="PSK42107.1"/>
    <property type="molecule type" value="Genomic_DNA"/>
</dbReference>
<comment type="catalytic activity">
    <reaction evidence="4">
        <text>an aldehyde + NAD(+) + H2O = a carboxylate + NADH + 2 H(+)</text>
        <dbReference type="Rhea" id="RHEA:16185"/>
        <dbReference type="ChEBI" id="CHEBI:15377"/>
        <dbReference type="ChEBI" id="CHEBI:15378"/>
        <dbReference type="ChEBI" id="CHEBI:17478"/>
        <dbReference type="ChEBI" id="CHEBI:29067"/>
        <dbReference type="ChEBI" id="CHEBI:57540"/>
        <dbReference type="ChEBI" id="CHEBI:57945"/>
        <dbReference type="EC" id="1.2.1.3"/>
    </reaction>
</comment>